<name>A0ABW7H3Q1_9BURK</name>
<dbReference type="CDD" id="cd03801">
    <property type="entry name" value="GT4_PimA-like"/>
    <property type="match status" value="1"/>
</dbReference>
<dbReference type="Proteomes" id="UP001606303">
    <property type="component" value="Unassembled WGS sequence"/>
</dbReference>
<dbReference type="GO" id="GO:0016757">
    <property type="term" value="F:glycosyltransferase activity"/>
    <property type="evidence" value="ECO:0007669"/>
    <property type="project" value="UniProtKB-KW"/>
</dbReference>
<dbReference type="PANTHER" id="PTHR12526">
    <property type="entry name" value="GLYCOSYLTRANSFERASE"/>
    <property type="match status" value="1"/>
</dbReference>
<dbReference type="RefSeq" id="WP_394386975.1">
    <property type="nucleotide sequence ID" value="NZ_JBIGIB010000006.1"/>
</dbReference>
<evidence type="ECO:0000313" key="3">
    <source>
        <dbReference type="Proteomes" id="UP001606303"/>
    </source>
</evidence>
<comment type="caution">
    <text evidence="2">The sequence shown here is derived from an EMBL/GenBank/DDBJ whole genome shotgun (WGS) entry which is preliminary data.</text>
</comment>
<keyword evidence="2" id="KW-0808">Transferase</keyword>
<accession>A0ABW7H3Q1</accession>
<dbReference type="PANTHER" id="PTHR12526:SF637">
    <property type="entry name" value="GLYCOSYLTRANSFERASE EPSF-RELATED"/>
    <property type="match status" value="1"/>
</dbReference>
<proteinExistence type="predicted"/>
<dbReference type="EC" id="2.4.-.-" evidence="2"/>
<reference evidence="2 3" key="1">
    <citation type="submission" date="2024-08" db="EMBL/GenBank/DDBJ databases">
        <authorList>
            <person name="Lu H."/>
        </authorList>
    </citation>
    <scope>NUCLEOTIDE SEQUENCE [LARGE SCALE GENOMIC DNA]</scope>
    <source>
        <strain evidence="2 3">BYS87W</strain>
    </source>
</reference>
<organism evidence="2 3">
    <name type="scientific">Pelomonas baiyunensis</name>
    <dbReference type="NCBI Taxonomy" id="3299026"/>
    <lineage>
        <taxon>Bacteria</taxon>
        <taxon>Pseudomonadati</taxon>
        <taxon>Pseudomonadota</taxon>
        <taxon>Betaproteobacteria</taxon>
        <taxon>Burkholderiales</taxon>
        <taxon>Sphaerotilaceae</taxon>
        <taxon>Roseateles</taxon>
    </lineage>
</organism>
<protein>
    <submittedName>
        <fullName evidence="2">Glycosyltransferase family 4 protein</fullName>
        <ecNumber evidence="2">2.4.-.-</ecNumber>
    </submittedName>
</protein>
<keyword evidence="3" id="KW-1185">Reference proteome</keyword>
<dbReference type="Gene3D" id="3.40.50.2000">
    <property type="entry name" value="Glycogen Phosphorylase B"/>
    <property type="match status" value="2"/>
</dbReference>
<evidence type="ECO:0000259" key="1">
    <source>
        <dbReference type="Pfam" id="PF00534"/>
    </source>
</evidence>
<dbReference type="InterPro" id="IPR001296">
    <property type="entry name" value="Glyco_trans_1"/>
</dbReference>
<keyword evidence="2" id="KW-0328">Glycosyltransferase</keyword>
<evidence type="ECO:0000313" key="2">
    <source>
        <dbReference type="EMBL" id="MFG6468714.1"/>
    </source>
</evidence>
<dbReference type="Pfam" id="PF00534">
    <property type="entry name" value="Glycos_transf_1"/>
    <property type="match status" value="1"/>
</dbReference>
<gene>
    <name evidence="2" type="ORF">ACG01O_18975</name>
</gene>
<dbReference type="SUPFAM" id="SSF53756">
    <property type="entry name" value="UDP-Glycosyltransferase/glycogen phosphorylase"/>
    <property type="match status" value="1"/>
</dbReference>
<sequence>MKILFIAPLPEPVTGQSLACKVLFDALAPHHDISVININKPSLKSGQGSLHRGLQSLHYAWRAFRSARRADVIYFTIAESVAGNLKDMAIYLACLPHLSRMVIHLHGGAGMRVLMHDRPLLSRINQWFLRKLGGIILLGERHLDIFQALPPPRRIHLIPNFAQDAFFLPPADIDRKFAQVAPLRLLYLSNLIPGKGYLELLAAFELLSDEERRQLRIDFAGAFENPEDEASFKARIAPHAGLQYHGVVGGAAKADLLAKAHVFCLPTYYPYEGQPISILEAFASGCAVITTDHSGIFDVFEPGACGLAVEKQSPAAVAQALRTCLTDPSRLRAQGQHNRALADERFRVATYNFSLASLLETFAPPRS</sequence>
<feature type="domain" description="Glycosyl transferase family 1" evidence="1">
    <location>
        <begin position="182"/>
        <end position="336"/>
    </location>
</feature>
<dbReference type="EMBL" id="JBIGIB010000006">
    <property type="protein sequence ID" value="MFG6468714.1"/>
    <property type="molecule type" value="Genomic_DNA"/>
</dbReference>